<comment type="subcellular location">
    <subcellularLocation>
        <location evidence="1">Cell membrane</location>
        <topology evidence="1">Multi-pass membrane protein</topology>
    </subcellularLocation>
</comment>
<dbReference type="PANTHER" id="PTHR42718">
    <property type="entry name" value="MAJOR FACILITATOR SUPERFAMILY MULTIDRUG TRANSPORTER MFSC"/>
    <property type="match status" value="1"/>
</dbReference>
<keyword evidence="4" id="KW-1003">Cell membrane</keyword>
<proteinExistence type="inferred from homology"/>
<keyword evidence="7 8" id="KW-0472">Membrane</keyword>
<feature type="transmembrane region" description="Helical" evidence="8">
    <location>
        <begin position="176"/>
        <end position="192"/>
    </location>
</feature>
<feature type="transmembrane region" description="Helical" evidence="8">
    <location>
        <begin position="150"/>
        <end position="170"/>
    </location>
</feature>
<dbReference type="SUPFAM" id="SSF103473">
    <property type="entry name" value="MFS general substrate transporter"/>
    <property type="match status" value="1"/>
</dbReference>
<name>A0A1I2KH54_9ACTN</name>
<feature type="transmembrane region" description="Helical" evidence="8">
    <location>
        <begin position="304"/>
        <end position="326"/>
    </location>
</feature>
<comment type="similarity">
    <text evidence="2">Belongs to the major facilitator superfamily. EmrB family.</text>
</comment>
<feature type="transmembrane region" description="Helical" evidence="8">
    <location>
        <begin position="275"/>
        <end position="298"/>
    </location>
</feature>
<evidence type="ECO:0000256" key="3">
    <source>
        <dbReference type="ARBA" id="ARBA00022448"/>
    </source>
</evidence>
<dbReference type="OrthoDB" id="9781469at2"/>
<evidence type="ECO:0000256" key="8">
    <source>
        <dbReference type="SAM" id="Phobius"/>
    </source>
</evidence>
<reference evidence="11 12" key="1">
    <citation type="submission" date="2016-10" db="EMBL/GenBank/DDBJ databases">
        <authorList>
            <person name="de Groot N.N."/>
        </authorList>
    </citation>
    <scope>NUCLEOTIDE SEQUENCE [LARGE SCALE GENOMIC DNA]</scope>
    <source>
        <strain evidence="11 12">CPCC 202808</strain>
    </source>
</reference>
<feature type="transmembrane region" description="Helical" evidence="8">
    <location>
        <begin position="363"/>
        <end position="389"/>
    </location>
</feature>
<dbReference type="InterPro" id="IPR011701">
    <property type="entry name" value="MFS"/>
</dbReference>
<dbReference type="STRING" id="504797.SAMN05421678_101307"/>
<feature type="transmembrane region" description="Helical" evidence="8">
    <location>
        <begin position="236"/>
        <end position="254"/>
    </location>
</feature>
<evidence type="ECO:0000256" key="6">
    <source>
        <dbReference type="ARBA" id="ARBA00022989"/>
    </source>
</evidence>
<feature type="transmembrane region" description="Helical" evidence="8">
    <location>
        <begin position="410"/>
        <end position="430"/>
    </location>
</feature>
<dbReference type="GO" id="GO:0005886">
    <property type="term" value="C:plasma membrane"/>
    <property type="evidence" value="ECO:0007669"/>
    <property type="project" value="UniProtKB-SubCell"/>
</dbReference>
<evidence type="ECO:0000256" key="4">
    <source>
        <dbReference type="ARBA" id="ARBA00022475"/>
    </source>
</evidence>
<dbReference type="Pfam" id="PF07690">
    <property type="entry name" value="MFS_1"/>
    <property type="match status" value="1"/>
</dbReference>
<feature type="transmembrane region" description="Helical" evidence="8">
    <location>
        <begin position="338"/>
        <end position="357"/>
    </location>
</feature>
<dbReference type="PROSITE" id="PS50850">
    <property type="entry name" value="MFS"/>
    <property type="match status" value="1"/>
</dbReference>
<evidence type="ECO:0000313" key="10">
    <source>
        <dbReference type="EMBL" id="NYH84450.1"/>
    </source>
</evidence>
<dbReference type="Proteomes" id="UP000199052">
    <property type="component" value="Unassembled WGS sequence"/>
</dbReference>
<keyword evidence="3" id="KW-0813">Transport</keyword>
<feature type="transmembrane region" description="Helical" evidence="8">
    <location>
        <begin position="121"/>
        <end position="138"/>
    </location>
</feature>
<dbReference type="GO" id="GO:0022857">
    <property type="term" value="F:transmembrane transporter activity"/>
    <property type="evidence" value="ECO:0007669"/>
    <property type="project" value="InterPro"/>
</dbReference>
<gene>
    <name evidence="10" type="ORF">FHR37_003301</name>
    <name evidence="11" type="ORF">SAMN05421678_101307</name>
</gene>
<evidence type="ECO:0000313" key="11">
    <source>
        <dbReference type="EMBL" id="SFF66294.1"/>
    </source>
</evidence>
<dbReference type="RefSeq" id="WP_092880212.1">
    <property type="nucleotide sequence ID" value="NZ_FOOI01000001.1"/>
</dbReference>
<dbReference type="EMBL" id="JACBZA010000001">
    <property type="protein sequence ID" value="NYH84450.1"/>
    <property type="molecule type" value="Genomic_DNA"/>
</dbReference>
<dbReference type="EMBL" id="FOOI01000001">
    <property type="protein sequence ID" value="SFF66294.1"/>
    <property type="molecule type" value="Genomic_DNA"/>
</dbReference>
<sequence length="470" mass="48542">MEVTATIDDTAARTRQRNSGFALAAAVLGFFVVTLDAVVVNVALPSIRTGLGGGISGLQWVVDGYTLMFATLLLSSGSLADRIGARRSFGLGIGLFVLASVACGAAPTLGLLIVARFVQGTAAAILMPASLTLISQAYDDKLRRGRAVGIWALGGAVASSSGPLLGGILTLVDWRLIFYINVPAGVLALWLLRRTEHSRRHAVPFDWIGQGAAVVAMAALTFGAIEAGAAGLTDPLVLAAFAVAVLGVASFVVSQSRVKHPMVPLTLFGSRTFRIALGTGFAFMVGYYGLPFMVSLYLQGPRGLTSLGTGLVFAPMMVIGLILTPFSARIVERFGARLPVCLGLLAMTVGLGVFALLPASTPLAVLSLVMVLVGMGGPLTMPPMTAVLLNHVPPRTTGVASGVFNTSRQLGGAMAVAVFGALLANSASFMNGLRDSLLLAAAVLLVTAIAGSRLPRHQTSRRSTTKGDSL</sequence>
<evidence type="ECO:0000256" key="5">
    <source>
        <dbReference type="ARBA" id="ARBA00022692"/>
    </source>
</evidence>
<feature type="transmembrane region" description="Helical" evidence="8">
    <location>
        <begin position="64"/>
        <end position="80"/>
    </location>
</feature>
<feature type="transmembrane region" description="Helical" evidence="8">
    <location>
        <begin position="204"/>
        <end position="224"/>
    </location>
</feature>
<keyword evidence="5 8" id="KW-0812">Transmembrane</keyword>
<dbReference type="AlphaFoldDB" id="A0A1I2KH54"/>
<evidence type="ECO:0000256" key="1">
    <source>
        <dbReference type="ARBA" id="ARBA00004651"/>
    </source>
</evidence>
<evidence type="ECO:0000256" key="2">
    <source>
        <dbReference type="ARBA" id="ARBA00008537"/>
    </source>
</evidence>
<dbReference type="Proteomes" id="UP000533017">
    <property type="component" value="Unassembled WGS sequence"/>
</dbReference>
<dbReference type="InterPro" id="IPR020846">
    <property type="entry name" value="MFS_dom"/>
</dbReference>
<reference evidence="10 13" key="2">
    <citation type="submission" date="2020-07" db="EMBL/GenBank/DDBJ databases">
        <title>Sequencing the genomes of 1000 actinobacteria strains.</title>
        <authorList>
            <person name="Klenk H.-P."/>
        </authorList>
    </citation>
    <scope>NUCLEOTIDE SEQUENCE [LARGE SCALE GENOMIC DNA]</scope>
    <source>
        <strain evidence="10 13">DSM 45117</strain>
    </source>
</reference>
<dbReference type="InterPro" id="IPR004638">
    <property type="entry name" value="EmrB-like"/>
</dbReference>
<evidence type="ECO:0000313" key="13">
    <source>
        <dbReference type="Proteomes" id="UP000533017"/>
    </source>
</evidence>
<dbReference type="NCBIfam" id="TIGR00711">
    <property type="entry name" value="efflux_EmrB"/>
    <property type="match status" value="1"/>
</dbReference>
<feature type="domain" description="Major facilitator superfamily (MFS) profile" evidence="9">
    <location>
        <begin position="22"/>
        <end position="459"/>
    </location>
</feature>
<dbReference type="Gene3D" id="1.20.1250.20">
    <property type="entry name" value="MFS general substrate transporter like domains"/>
    <property type="match status" value="1"/>
</dbReference>
<accession>A0A1I2KH54</accession>
<feature type="transmembrane region" description="Helical" evidence="8">
    <location>
        <begin position="436"/>
        <end position="454"/>
    </location>
</feature>
<evidence type="ECO:0000259" key="9">
    <source>
        <dbReference type="PROSITE" id="PS50850"/>
    </source>
</evidence>
<keyword evidence="13" id="KW-1185">Reference proteome</keyword>
<feature type="transmembrane region" description="Helical" evidence="8">
    <location>
        <begin position="92"/>
        <end position="115"/>
    </location>
</feature>
<organism evidence="11 12">
    <name type="scientific">Actinopolymorpha cephalotaxi</name>
    <dbReference type="NCBI Taxonomy" id="504797"/>
    <lineage>
        <taxon>Bacteria</taxon>
        <taxon>Bacillati</taxon>
        <taxon>Actinomycetota</taxon>
        <taxon>Actinomycetes</taxon>
        <taxon>Propionibacteriales</taxon>
        <taxon>Actinopolymorphaceae</taxon>
        <taxon>Actinopolymorpha</taxon>
    </lineage>
</organism>
<feature type="transmembrane region" description="Helical" evidence="8">
    <location>
        <begin position="21"/>
        <end position="44"/>
    </location>
</feature>
<evidence type="ECO:0000256" key="7">
    <source>
        <dbReference type="ARBA" id="ARBA00023136"/>
    </source>
</evidence>
<protein>
    <submittedName>
        <fullName evidence="11">Drug resistance transporter, EmrB/QacA subfamily</fullName>
    </submittedName>
    <submittedName>
        <fullName evidence="10">EmrB/QacA subfamily drug resistance transporter</fullName>
    </submittedName>
</protein>
<dbReference type="InterPro" id="IPR036259">
    <property type="entry name" value="MFS_trans_sf"/>
</dbReference>
<dbReference type="PANTHER" id="PTHR42718:SF9">
    <property type="entry name" value="MAJOR FACILITATOR SUPERFAMILY MULTIDRUG TRANSPORTER MFSC"/>
    <property type="match status" value="1"/>
</dbReference>
<keyword evidence="6 8" id="KW-1133">Transmembrane helix</keyword>
<evidence type="ECO:0000313" key="12">
    <source>
        <dbReference type="Proteomes" id="UP000199052"/>
    </source>
</evidence>
<dbReference type="Gene3D" id="1.20.1720.10">
    <property type="entry name" value="Multidrug resistance protein D"/>
    <property type="match status" value="1"/>
</dbReference>
<dbReference type="CDD" id="cd17321">
    <property type="entry name" value="MFS_MMR_MDR_like"/>
    <property type="match status" value="1"/>
</dbReference>